<dbReference type="PANTHER" id="PTHR33231">
    <property type="entry name" value="30S RIBOSOMAL PROTEIN"/>
    <property type="match status" value="1"/>
</dbReference>
<feature type="domain" description="Sigma 54 modulation/S30EA ribosomal protein C-terminal" evidence="2">
    <location>
        <begin position="230"/>
        <end position="283"/>
    </location>
</feature>
<protein>
    <recommendedName>
        <fullName evidence="2">Sigma 54 modulation/S30EA ribosomal protein C-terminal domain-containing protein</fullName>
    </recommendedName>
</protein>
<evidence type="ECO:0000256" key="1">
    <source>
        <dbReference type="ARBA" id="ARBA00022845"/>
    </source>
</evidence>
<reference evidence="3" key="1">
    <citation type="submission" date="2020-12" db="EMBL/GenBank/DDBJ databases">
        <authorList>
            <person name="Iha C."/>
        </authorList>
    </citation>
    <scope>NUCLEOTIDE SEQUENCE</scope>
</reference>
<evidence type="ECO:0000313" key="3">
    <source>
        <dbReference type="EMBL" id="CAD7704184.1"/>
    </source>
</evidence>
<gene>
    <name evidence="3" type="ORF">OSTQU699_LOCUS9541</name>
</gene>
<keyword evidence="4" id="KW-1185">Reference proteome</keyword>
<dbReference type="GO" id="GO:0043024">
    <property type="term" value="F:ribosomal small subunit binding"/>
    <property type="evidence" value="ECO:0007669"/>
    <property type="project" value="TreeGrafter"/>
</dbReference>
<dbReference type="EMBL" id="CAJHUC010002685">
    <property type="protein sequence ID" value="CAD7704184.1"/>
    <property type="molecule type" value="Genomic_DNA"/>
</dbReference>
<dbReference type="GO" id="GO:0022627">
    <property type="term" value="C:cytosolic small ribosomal subunit"/>
    <property type="evidence" value="ECO:0007669"/>
    <property type="project" value="TreeGrafter"/>
</dbReference>
<sequence length="294" mass="33008">MERLKMSVRGASNQHFQVIMDRCQQGRDHAEFDTDAKLVTTVPQAPFRWAIRGHRVSRAGLAGQHRRAVGGAVRRTRLAKALAAANTDTTRIIIQGRRMEVTPAIKTYVEKKVYKAVEHFESQVKEVDVSLSVRGGDTGTKGNKEQKSEVTVHTLRNGTVRAEVVEDNLYASVDLVCDKVQRMLRKVKEKAILKGKWPGGGGPKGGLKVGEVLNPDGEPPPLDKSPKMGQDIVRVKYFQLEPMNEQEAIEEMLRLDHDFHVYEDKKTNKIQVVYKRQERGYGLLIPMQGEGKSD</sequence>
<dbReference type="AlphaFoldDB" id="A0A8S1JDG1"/>
<dbReference type="InterPro" id="IPR036567">
    <property type="entry name" value="RHF-like"/>
</dbReference>
<dbReference type="InterPro" id="IPR032528">
    <property type="entry name" value="Ribosom_S30AE_C"/>
</dbReference>
<keyword evidence="1" id="KW-0810">Translation regulation</keyword>
<dbReference type="Pfam" id="PF16321">
    <property type="entry name" value="Ribosom_S30AE_C"/>
    <property type="match status" value="1"/>
</dbReference>
<dbReference type="OrthoDB" id="10253151at2759"/>
<evidence type="ECO:0000313" key="4">
    <source>
        <dbReference type="Proteomes" id="UP000708148"/>
    </source>
</evidence>
<evidence type="ECO:0000259" key="2">
    <source>
        <dbReference type="Pfam" id="PF16321"/>
    </source>
</evidence>
<dbReference type="CDD" id="cd00552">
    <property type="entry name" value="RaiA"/>
    <property type="match status" value="1"/>
</dbReference>
<dbReference type="GO" id="GO:0045900">
    <property type="term" value="P:negative regulation of translational elongation"/>
    <property type="evidence" value="ECO:0007669"/>
    <property type="project" value="TreeGrafter"/>
</dbReference>
<dbReference type="PANTHER" id="PTHR33231:SF1">
    <property type="entry name" value="30S RIBOSOMAL PROTEIN"/>
    <property type="match status" value="1"/>
</dbReference>
<dbReference type="InterPro" id="IPR038416">
    <property type="entry name" value="Ribosom_S30AE_C_sf"/>
</dbReference>
<dbReference type="InterPro" id="IPR050574">
    <property type="entry name" value="HPF/YfiA_ribosome-assoc"/>
</dbReference>
<dbReference type="InterPro" id="IPR003489">
    <property type="entry name" value="RHF/RaiA"/>
</dbReference>
<name>A0A8S1JDG1_9CHLO</name>
<dbReference type="Gene3D" id="3.30.505.50">
    <property type="entry name" value="Sigma 54 modulation/S30EA ribosomal protein, C-terminal domain"/>
    <property type="match status" value="1"/>
</dbReference>
<dbReference type="Pfam" id="PF02482">
    <property type="entry name" value="Ribosomal_S30AE"/>
    <property type="match status" value="1"/>
</dbReference>
<dbReference type="Proteomes" id="UP000708148">
    <property type="component" value="Unassembled WGS sequence"/>
</dbReference>
<dbReference type="Gene3D" id="3.30.160.100">
    <property type="entry name" value="Ribosome hibernation promotion factor-like"/>
    <property type="match status" value="1"/>
</dbReference>
<dbReference type="NCBIfam" id="TIGR00741">
    <property type="entry name" value="yfiA"/>
    <property type="match status" value="1"/>
</dbReference>
<comment type="caution">
    <text evidence="3">The sequence shown here is derived from an EMBL/GenBank/DDBJ whole genome shotgun (WGS) entry which is preliminary data.</text>
</comment>
<proteinExistence type="predicted"/>
<dbReference type="SUPFAM" id="SSF69754">
    <property type="entry name" value="Ribosome binding protein Y (YfiA homologue)"/>
    <property type="match status" value="1"/>
</dbReference>
<organism evidence="3 4">
    <name type="scientific">Ostreobium quekettii</name>
    <dbReference type="NCBI Taxonomy" id="121088"/>
    <lineage>
        <taxon>Eukaryota</taxon>
        <taxon>Viridiplantae</taxon>
        <taxon>Chlorophyta</taxon>
        <taxon>core chlorophytes</taxon>
        <taxon>Ulvophyceae</taxon>
        <taxon>TCBD clade</taxon>
        <taxon>Bryopsidales</taxon>
        <taxon>Ostreobineae</taxon>
        <taxon>Ostreobiaceae</taxon>
        <taxon>Ostreobium</taxon>
    </lineage>
</organism>
<accession>A0A8S1JDG1</accession>